<gene>
    <name evidence="1" type="ORF">GCM10010987_00100</name>
</gene>
<dbReference type="Proteomes" id="UP000625079">
    <property type="component" value="Unassembled WGS sequence"/>
</dbReference>
<protein>
    <recommendedName>
        <fullName evidence="3">DUF3833 domain-containing protein</fullName>
    </recommendedName>
</protein>
<comment type="caution">
    <text evidence="1">The sequence shown here is derived from an EMBL/GenBank/DDBJ whole genome shotgun (WGS) entry which is preliminary data.</text>
</comment>
<evidence type="ECO:0000313" key="1">
    <source>
        <dbReference type="EMBL" id="GGI18597.1"/>
    </source>
</evidence>
<sequence>MLVLQASAKAEPEDAAIEVELLFEQRLVSPKGSSMAIDAFAGTAPLFLPERFFVGRLEGWAVMESLVGGLLKRAAITAHGELDSDTDTVVFTETYTFDDGHSDTLRWTIHKTAEGQYTGHENRLEGEAVGEQVGCAFHWKYTRDTPQGDGKSFKLNFDDWFYAIDDRACIVRGSAGRAGIPFATAHVTYKRI</sequence>
<dbReference type="EMBL" id="BMHC01000001">
    <property type="protein sequence ID" value="GGI18597.1"/>
    <property type="molecule type" value="Genomic_DNA"/>
</dbReference>
<dbReference type="InterPro" id="IPR024409">
    <property type="entry name" value="DUF3833"/>
</dbReference>
<evidence type="ECO:0008006" key="3">
    <source>
        <dbReference type="Google" id="ProtNLM"/>
    </source>
</evidence>
<name>A0AA87VZD6_9BRAD</name>
<reference evidence="1" key="2">
    <citation type="submission" date="2022-12" db="EMBL/GenBank/DDBJ databases">
        <authorList>
            <person name="Sun Q."/>
            <person name="Zhou Y."/>
        </authorList>
    </citation>
    <scope>NUCLEOTIDE SEQUENCE</scope>
    <source>
        <strain evidence="1">CGMCC 1.15034</strain>
    </source>
</reference>
<dbReference type="AlphaFoldDB" id="A0AA87VZD6"/>
<dbReference type="Pfam" id="PF12915">
    <property type="entry name" value="DUF3833"/>
    <property type="match status" value="1"/>
</dbReference>
<accession>A0AA87VZD6</accession>
<evidence type="ECO:0000313" key="2">
    <source>
        <dbReference type="Proteomes" id="UP000625079"/>
    </source>
</evidence>
<proteinExistence type="predicted"/>
<reference evidence="1" key="1">
    <citation type="journal article" date="2014" name="Int. J. Syst. Evol. Microbiol.">
        <title>Complete genome sequence of Corynebacterium casei LMG S-19264T (=DSM 44701T), isolated from a smear-ripened cheese.</title>
        <authorList>
            <consortium name="US DOE Joint Genome Institute (JGI-PGF)"/>
            <person name="Walter F."/>
            <person name="Albersmeier A."/>
            <person name="Kalinowski J."/>
            <person name="Ruckert C."/>
        </authorList>
    </citation>
    <scope>NUCLEOTIDE SEQUENCE</scope>
    <source>
        <strain evidence="1">CGMCC 1.15034</strain>
    </source>
</reference>
<organism evidence="1 2">
    <name type="scientific">Bradyrhizobium guangdongense</name>
    <dbReference type="NCBI Taxonomy" id="1325090"/>
    <lineage>
        <taxon>Bacteria</taxon>
        <taxon>Pseudomonadati</taxon>
        <taxon>Pseudomonadota</taxon>
        <taxon>Alphaproteobacteria</taxon>
        <taxon>Hyphomicrobiales</taxon>
        <taxon>Nitrobacteraceae</taxon>
        <taxon>Bradyrhizobium</taxon>
    </lineage>
</organism>